<proteinExistence type="predicted"/>
<dbReference type="EMBL" id="SNYR01000001">
    <property type="protein sequence ID" value="TDQ66955.1"/>
    <property type="molecule type" value="Genomic_DNA"/>
</dbReference>
<dbReference type="AlphaFoldDB" id="A0A4R6W1X2"/>
<accession>A0A4R6W1X2</accession>
<dbReference type="Proteomes" id="UP000295391">
    <property type="component" value="Unassembled WGS sequence"/>
</dbReference>
<protein>
    <submittedName>
        <fullName evidence="1">Uncharacterized protein</fullName>
    </submittedName>
</protein>
<sequence length="46" mass="5116">MILIPTIHQQPQILLNGAGHGPRRLMKGITHESALYTRQPQRGQGT</sequence>
<keyword evidence="2" id="KW-1185">Reference proteome</keyword>
<reference evidence="1 2" key="1">
    <citation type="submission" date="2019-03" db="EMBL/GenBank/DDBJ databases">
        <title>Genomic Encyclopedia of Type Strains, Phase III (KMG-III): the genomes of soil and plant-associated and newly described type strains.</title>
        <authorList>
            <person name="Whitman W."/>
        </authorList>
    </citation>
    <scope>NUCLEOTIDE SEQUENCE [LARGE SCALE GENOMIC DNA]</scope>
    <source>
        <strain evidence="1 2">CGMCC 1.7002</strain>
    </source>
</reference>
<evidence type="ECO:0000313" key="1">
    <source>
        <dbReference type="EMBL" id="TDQ66955.1"/>
    </source>
</evidence>
<comment type="caution">
    <text evidence="1">The sequence shown here is derived from an EMBL/GenBank/DDBJ whole genome shotgun (WGS) entry which is preliminary data.</text>
</comment>
<evidence type="ECO:0000313" key="2">
    <source>
        <dbReference type="Proteomes" id="UP000295391"/>
    </source>
</evidence>
<organism evidence="1 2">
    <name type="scientific">Maritalea mobilis</name>
    <dbReference type="NCBI Taxonomy" id="483324"/>
    <lineage>
        <taxon>Bacteria</taxon>
        <taxon>Pseudomonadati</taxon>
        <taxon>Pseudomonadota</taxon>
        <taxon>Alphaproteobacteria</taxon>
        <taxon>Hyphomicrobiales</taxon>
        <taxon>Devosiaceae</taxon>
        <taxon>Maritalea</taxon>
    </lineage>
</organism>
<gene>
    <name evidence="1" type="ORF">ATL17_0961</name>
</gene>
<name>A0A4R6W1X2_9HYPH</name>